<feature type="region of interest" description="Disordered" evidence="1">
    <location>
        <begin position="308"/>
        <end position="382"/>
    </location>
</feature>
<organism evidence="2 3">
    <name type="scientific">Collybiopsis luxurians FD-317 M1</name>
    <dbReference type="NCBI Taxonomy" id="944289"/>
    <lineage>
        <taxon>Eukaryota</taxon>
        <taxon>Fungi</taxon>
        <taxon>Dikarya</taxon>
        <taxon>Basidiomycota</taxon>
        <taxon>Agaricomycotina</taxon>
        <taxon>Agaricomycetes</taxon>
        <taxon>Agaricomycetidae</taxon>
        <taxon>Agaricales</taxon>
        <taxon>Marasmiineae</taxon>
        <taxon>Omphalotaceae</taxon>
        <taxon>Collybiopsis</taxon>
        <taxon>Collybiopsis luxurians</taxon>
    </lineage>
</organism>
<feature type="compositionally biased region" description="Acidic residues" evidence="1">
    <location>
        <begin position="212"/>
        <end position="221"/>
    </location>
</feature>
<accession>A0A0D0BC87</accession>
<name>A0A0D0BC87_9AGAR</name>
<gene>
    <name evidence="2" type="ORF">GYMLUDRAFT_580527</name>
</gene>
<dbReference type="HOGENOM" id="CLU_723726_0_0_1"/>
<evidence type="ECO:0000313" key="3">
    <source>
        <dbReference type="Proteomes" id="UP000053593"/>
    </source>
</evidence>
<feature type="compositionally biased region" description="Pro residues" evidence="1">
    <location>
        <begin position="331"/>
        <end position="342"/>
    </location>
</feature>
<dbReference type="EMBL" id="KN834771">
    <property type="protein sequence ID" value="KIK61340.1"/>
    <property type="molecule type" value="Genomic_DNA"/>
</dbReference>
<feature type="compositionally biased region" description="Low complexity" evidence="1">
    <location>
        <begin position="96"/>
        <end position="127"/>
    </location>
</feature>
<protein>
    <submittedName>
        <fullName evidence="2">Uncharacterized protein</fullName>
    </submittedName>
</protein>
<sequence>MINSIDWDKPPRHGSDKFIYSNNMTLGLAIGSKSNWKDESQSPRLLRKPQSAADRLEKVLPTIPPWVLVDSIGINQPPTSSSHSSPISPSSPSPSPIVTTPWTPQKSAVSLSSQSPSSTHSRSASSSCEHLHKLVDVVRNRARSTKRLPPKMQSAFRSFSGKTVMPAEPEFEIITPGSSWKTGSAESYSDLTKRVASGVYLEAMDVMKEERREDEEWDDSDSTSSESSAESDLEMEPNEALSPIRGPIDPYASIPPHIAQRSLPKPDPGANTATVGVPKLVIPKVVPKTVVTEVPLPKKEEPLAVVTTAKKSRPLPSPPVQTHQRLTSVKPRPPMLVLPSPPIRSSSRSPMLTATSMLSASSYRDRDLPAVPVESPSNPGYF</sequence>
<dbReference type="AlphaFoldDB" id="A0A0D0BC87"/>
<evidence type="ECO:0000313" key="2">
    <source>
        <dbReference type="EMBL" id="KIK61340.1"/>
    </source>
</evidence>
<feature type="region of interest" description="Disordered" evidence="1">
    <location>
        <begin position="209"/>
        <end position="275"/>
    </location>
</feature>
<dbReference type="Proteomes" id="UP000053593">
    <property type="component" value="Unassembled WGS sequence"/>
</dbReference>
<proteinExistence type="predicted"/>
<evidence type="ECO:0000256" key="1">
    <source>
        <dbReference type="SAM" id="MobiDB-lite"/>
    </source>
</evidence>
<keyword evidence="3" id="KW-1185">Reference proteome</keyword>
<feature type="compositionally biased region" description="Low complexity" evidence="1">
    <location>
        <begin position="77"/>
        <end position="88"/>
    </location>
</feature>
<feature type="region of interest" description="Disordered" evidence="1">
    <location>
        <begin position="77"/>
        <end position="128"/>
    </location>
</feature>
<dbReference type="OrthoDB" id="3070058at2759"/>
<reference evidence="2 3" key="1">
    <citation type="submission" date="2014-04" db="EMBL/GenBank/DDBJ databases">
        <title>Evolutionary Origins and Diversification of the Mycorrhizal Mutualists.</title>
        <authorList>
            <consortium name="DOE Joint Genome Institute"/>
            <consortium name="Mycorrhizal Genomics Consortium"/>
            <person name="Kohler A."/>
            <person name="Kuo A."/>
            <person name="Nagy L.G."/>
            <person name="Floudas D."/>
            <person name="Copeland A."/>
            <person name="Barry K.W."/>
            <person name="Cichocki N."/>
            <person name="Veneault-Fourrey C."/>
            <person name="LaButti K."/>
            <person name="Lindquist E.A."/>
            <person name="Lipzen A."/>
            <person name="Lundell T."/>
            <person name="Morin E."/>
            <person name="Murat C."/>
            <person name="Riley R."/>
            <person name="Ohm R."/>
            <person name="Sun H."/>
            <person name="Tunlid A."/>
            <person name="Henrissat B."/>
            <person name="Grigoriev I.V."/>
            <person name="Hibbett D.S."/>
            <person name="Martin F."/>
        </authorList>
    </citation>
    <scope>NUCLEOTIDE SEQUENCE [LARGE SCALE GENOMIC DNA]</scope>
    <source>
        <strain evidence="2 3">FD-317 M1</strain>
    </source>
</reference>
<feature type="compositionally biased region" description="Polar residues" evidence="1">
    <location>
        <begin position="352"/>
        <end position="362"/>
    </location>
</feature>